<name>A0A917FU20_9GAMM</name>
<keyword evidence="3" id="KW-1185">Reference proteome</keyword>
<keyword evidence="1" id="KW-0831">Ubiquinone biosynthesis</keyword>
<dbReference type="HAMAP" id="MF_02216">
    <property type="entry name" value="UbiK"/>
    <property type="match status" value="1"/>
</dbReference>
<dbReference type="Proteomes" id="UP000605253">
    <property type="component" value="Unassembled WGS sequence"/>
</dbReference>
<dbReference type="EMBL" id="BMEO01000014">
    <property type="protein sequence ID" value="GGG01549.1"/>
    <property type="molecule type" value="Genomic_DNA"/>
</dbReference>
<dbReference type="GO" id="GO:0005829">
    <property type="term" value="C:cytosol"/>
    <property type="evidence" value="ECO:0007669"/>
    <property type="project" value="TreeGrafter"/>
</dbReference>
<comment type="caution">
    <text evidence="2">The sequence shown here is derived from an EMBL/GenBank/DDBJ whole genome shotgun (WGS) entry which is preliminary data.</text>
</comment>
<reference evidence="2" key="2">
    <citation type="submission" date="2020-09" db="EMBL/GenBank/DDBJ databases">
        <authorList>
            <person name="Sun Q."/>
            <person name="Zhou Y."/>
        </authorList>
    </citation>
    <scope>NUCLEOTIDE SEQUENCE</scope>
    <source>
        <strain evidence="2">CGMCC 1.12181</strain>
    </source>
</reference>
<dbReference type="Pfam" id="PF04380">
    <property type="entry name" value="BMFP"/>
    <property type="match status" value="1"/>
</dbReference>
<organism evidence="2 3">
    <name type="scientific">Marinicella pacifica</name>
    <dbReference type="NCBI Taxonomy" id="1171543"/>
    <lineage>
        <taxon>Bacteria</taxon>
        <taxon>Pseudomonadati</taxon>
        <taxon>Pseudomonadota</taxon>
        <taxon>Gammaproteobacteria</taxon>
        <taxon>Lysobacterales</taxon>
        <taxon>Marinicellaceae</taxon>
        <taxon>Marinicella</taxon>
    </lineage>
</organism>
<proteinExistence type="inferred from homology"/>
<dbReference type="PANTHER" id="PTHR38040:SF1">
    <property type="entry name" value="UBIQUINONE BIOSYNTHESIS ACCESSORY FACTOR UBIK"/>
    <property type="match status" value="1"/>
</dbReference>
<comment type="function">
    <text evidence="1">Required for efficient ubiquinone (coenzyme Q) biosynthesis. UbiK is probably an accessory factor of Ubi enzymes and facilitates ubiquinone biosynthesis by acting as an assembly factor, a targeting factor, or both.</text>
</comment>
<keyword evidence="1" id="KW-0963">Cytoplasm</keyword>
<gene>
    <name evidence="1" type="primary">ubiK</name>
    <name evidence="2" type="ORF">GCM10011365_23440</name>
</gene>
<dbReference type="InterPro" id="IPR007475">
    <property type="entry name" value="UbiK"/>
</dbReference>
<feature type="coiled-coil region" evidence="1">
    <location>
        <begin position="52"/>
        <end position="79"/>
    </location>
</feature>
<evidence type="ECO:0000313" key="3">
    <source>
        <dbReference type="Proteomes" id="UP000605253"/>
    </source>
</evidence>
<evidence type="ECO:0000313" key="2">
    <source>
        <dbReference type="EMBL" id="GGG01549.1"/>
    </source>
</evidence>
<dbReference type="PANTHER" id="PTHR38040">
    <property type="entry name" value="UBIQUINONE BIOSYNTHESIS ACCESSORY FACTOR UBIK"/>
    <property type="match status" value="1"/>
</dbReference>
<sequence length="80" mass="9207">MIKAEVVEDIVNKVDQFIPEDLKTMRQEFKQNMKAVLTASLQKADLVTREEFDVQKAVLAKTRAKLEALEKQLDDMKLAE</sequence>
<reference evidence="2" key="1">
    <citation type="journal article" date="2014" name="Int. J. Syst. Evol. Microbiol.">
        <title>Complete genome sequence of Corynebacterium casei LMG S-19264T (=DSM 44701T), isolated from a smear-ripened cheese.</title>
        <authorList>
            <consortium name="US DOE Joint Genome Institute (JGI-PGF)"/>
            <person name="Walter F."/>
            <person name="Albersmeier A."/>
            <person name="Kalinowski J."/>
            <person name="Ruckert C."/>
        </authorList>
    </citation>
    <scope>NUCLEOTIDE SEQUENCE</scope>
    <source>
        <strain evidence="2">CGMCC 1.12181</strain>
    </source>
</reference>
<protein>
    <recommendedName>
        <fullName evidence="1">Ubiquinone biosynthesis accessory factor UbiK</fullName>
    </recommendedName>
</protein>
<dbReference type="RefSeq" id="WP_188365948.1">
    <property type="nucleotide sequence ID" value="NZ_BAABJF010000020.1"/>
</dbReference>
<dbReference type="GO" id="GO:0006744">
    <property type="term" value="P:ubiquinone biosynthetic process"/>
    <property type="evidence" value="ECO:0007669"/>
    <property type="project" value="UniProtKB-UniRule"/>
</dbReference>
<comment type="similarity">
    <text evidence="1">Belongs to the UbiK family.</text>
</comment>
<accession>A0A917FU20</accession>
<keyword evidence="1" id="KW-0175">Coiled coil</keyword>
<dbReference type="AlphaFoldDB" id="A0A917FU20"/>
<evidence type="ECO:0000256" key="1">
    <source>
        <dbReference type="HAMAP-Rule" id="MF_02216"/>
    </source>
</evidence>
<comment type="subcellular location">
    <subcellularLocation>
        <location evidence="1">Cytoplasm</location>
    </subcellularLocation>
</comment>
<comment type="pathway">
    <text evidence="1">Cofactor biosynthesis; ubiquinone biosynthesis.</text>
</comment>